<protein>
    <submittedName>
        <fullName evidence="5">Uncharacterized protein</fullName>
    </submittedName>
</protein>
<comment type="subcellular location">
    <subcellularLocation>
        <location evidence="1">Membrane</location>
        <topology evidence="1">Multi-pass membrane protein</topology>
    </subcellularLocation>
</comment>
<organism evidence="5 6">
    <name type="scientific">Dreissena polymorpha</name>
    <name type="common">Zebra mussel</name>
    <name type="synonym">Mytilus polymorpha</name>
    <dbReference type="NCBI Taxonomy" id="45954"/>
    <lineage>
        <taxon>Eukaryota</taxon>
        <taxon>Metazoa</taxon>
        <taxon>Spiralia</taxon>
        <taxon>Lophotrochozoa</taxon>
        <taxon>Mollusca</taxon>
        <taxon>Bivalvia</taxon>
        <taxon>Autobranchia</taxon>
        <taxon>Heteroconchia</taxon>
        <taxon>Euheterodonta</taxon>
        <taxon>Imparidentia</taxon>
        <taxon>Neoheterodontei</taxon>
        <taxon>Myida</taxon>
        <taxon>Dreissenoidea</taxon>
        <taxon>Dreissenidae</taxon>
        <taxon>Dreissena</taxon>
    </lineage>
</organism>
<keyword evidence="2" id="KW-0812">Transmembrane</keyword>
<dbReference type="GO" id="GO:1990573">
    <property type="term" value="P:potassium ion import across plasma membrane"/>
    <property type="evidence" value="ECO:0007669"/>
    <property type="project" value="TreeGrafter"/>
</dbReference>
<evidence type="ECO:0000256" key="1">
    <source>
        <dbReference type="ARBA" id="ARBA00004141"/>
    </source>
</evidence>
<name>A0A9D4N8I4_DREPO</name>
<dbReference type="PANTHER" id="PTHR11827:SF103">
    <property type="entry name" value="SODIUM CHLORIDE COTRANSPORTER 69, ISOFORM E"/>
    <property type="match status" value="1"/>
</dbReference>
<dbReference type="GO" id="GO:0016020">
    <property type="term" value="C:membrane"/>
    <property type="evidence" value="ECO:0007669"/>
    <property type="project" value="UniProtKB-SubCell"/>
</dbReference>
<sequence length="101" mass="11957">MIITKQYKRQQQNCQHQRRQQHNCQHHLRQQQNHQLFNNIITTTITTTNASTIFFPFQAQCKDRLFPFIHVFEKEYGASGEPRCAYILCFLIAVVMVCVGK</sequence>
<accession>A0A9D4N8I4</accession>
<evidence type="ECO:0000256" key="2">
    <source>
        <dbReference type="ARBA" id="ARBA00022692"/>
    </source>
</evidence>
<evidence type="ECO:0000313" key="6">
    <source>
        <dbReference type="Proteomes" id="UP000828390"/>
    </source>
</evidence>
<keyword evidence="4" id="KW-0472">Membrane</keyword>
<dbReference type="EMBL" id="JAIWYP010000001">
    <property type="protein sequence ID" value="KAH3889720.1"/>
    <property type="molecule type" value="Genomic_DNA"/>
</dbReference>
<keyword evidence="3" id="KW-1133">Transmembrane helix</keyword>
<dbReference type="AlphaFoldDB" id="A0A9D4N8I4"/>
<dbReference type="PANTHER" id="PTHR11827">
    <property type="entry name" value="SOLUTE CARRIER FAMILY 12, CATION COTRANSPORTERS"/>
    <property type="match status" value="1"/>
</dbReference>
<dbReference type="GO" id="GO:0055064">
    <property type="term" value="P:chloride ion homeostasis"/>
    <property type="evidence" value="ECO:0007669"/>
    <property type="project" value="TreeGrafter"/>
</dbReference>
<dbReference type="GO" id="GO:0006884">
    <property type="term" value="P:cell volume homeostasis"/>
    <property type="evidence" value="ECO:0007669"/>
    <property type="project" value="TreeGrafter"/>
</dbReference>
<proteinExistence type="predicted"/>
<dbReference type="GO" id="GO:0055075">
    <property type="term" value="P:potassium ion homeostasis"/>
    <property type="evidence" value="ECO:0007669"/>
    <property type="project" value="TreeGrafter"/>
</dbReference>
<evidence type="ECO:0000313" key="5">
    <source>
        <dbReference type="EMBL" id="KAH3889720.1"/>
    </source>
</evidence>
<reference evidence="5" key="2">
    <citation type="submission" date="2020-11" db="EMBL/GenBank/DDBJ databases">
        <authorList>
            <person name="McCartney M.A."/>
            <person name="Auch B."/>
            <person name="Kono T."/>
            <person name="Mallez S."/>
            <person name="Becker A."/>
            <person name="Gohl D.M."/>
            <person name="Silverstein K.A.T."/>
            <person name="Koren S."/>
            <person name="Bechman K.B."/>
            <person name="Herman A."/>
            <person name="Abrahante J.E."/>
            <person name="Garbe J."/>
        </authorList>
    </citation>
    <scope>NUCLEOTIDE SEQUENCE</scope>
    <source>
        <strain evidence="5">Duluth1</strain>
        <tissue evidence="5">Whole animal</tissue>
    </source>
</reference>
<comment type="caution">
    <text evidence="5">The sequence shown here is derived from an EMBL/GenBank/DDBJ whole genome shotgun (WGS) entry which is preliminary data.</text>
</comment>
<evidence type="ECO:0000256" key="3">
    <source>
        <dbReference type="ARBA" id="ARBA00022989"/>
    </source>
</evidence>
<keyword evidence="6" id="KW-1185">Reference proteome</keyword>
<dbReference type="Proteomes" id="UP000828390">
    <property type="component" value="Unassembled WGS sequence"/>
</dbReference>
<evidence type="ECO:0000256" key="4">
    <source>
        <dbReference type="ARBA" id="ARBA00023136"/>
    </source>
</evidence>
<reference evidence="5" key="1">
    <citation type="journal article" date="2019" name="bioRxiv">
        <title>The Genome of the Zebra Mussel, Dreissena polymorpha: A Resource for Invasive Species Research.</title>
        <authorList>
            <person name="McCartney M.A."/>
            <person name="Auch B."/>
            <person name="Kono T."/>
            <person name="Mallez S."/>
            <person name="Zhang Y."/>
            <person name="Obille A."/>
            <person name="Becker A."/>
            <person name="Abrahante J.E."/>
            <person name="Garbe J."/>
            <person name="Badalamenti J.P."/>
            <person name="Herman A."/>
            <person name="Mangelson H."/>
            <person name="Liachko I."/>
            <person name="Sullivan S."/>
            <person name="Sone E.D."/>
            <person name="Koren S."/>
            <person name="Silverstein K.A.T."/>
            <person name="Beckman K.B."/>
            <person name="Gohl D.M."/>
        </authorList>
    </citation>
    <scope>NUCLEOTIDE SEQUENCE</scope>
    <source>
        <strain evidence="5">Duluth1</strain>
        <tissue evidence="5">Whole animal</tissue>
    </source>
</reference>
<dbReference type="InterPro" id="IPR004842">
    <property type="entry name" value="SLC12A_fam"/>
</dbReference>
<dbReference type="GO" id="GO:0055078">
    <property type="term" value="P:sodium ion homeostasis"/>
    <property type="evidence" value="ECO:0007669"/>
    <property type="project" value="TreeGrafter"/>
</dbReference>
<dbReference type="GO" id="GO:0008511">
    <property type="term" value="F:sodium:potassium:chloride symporter activity"/>
    <property type="evidence" value="ECO:0007669"/>
    <property type="project" value="TreeGrafter"/>
</dbReference>
<gene>
    <name evidence="5" type="ORF">DPMN_013782</name>
</gene>